<dbReference type="InterPro" id="IPR002146">
    <property type="entry name" value="ATP_synth_b/b'su_bac/chlpt"/>
</dbReference>
<comment type="function">
    <text evidence="11">Component of the F(0) channel, it forms part of the peripheral stalk, linking F(1) to F(0). The b'-subunit is a diverged and duplicated form of b found in plants and photosynthetic bacteria.</text>
</comment>
<dbReference type="OrthoDB" id="5294084at2"/>
<dbReference type="GO" id="GO:0005886">
    <property type="term" value="C:plasma membrane"/>
    <property type="evidence" value="ECO:0007669"/>
    <property type="project" value="UniProtKB-SubCell"/>
</dbReference>
<dbReference type="KEGG" id="bbat:Bdt_3769"/>
<accession>K7ZHE5</accession>
<dbReference type="STRING" id="1069642.Bdt_3769"/>
<keyword evidence="6 13" id="KW-1133">Transmembrane helix</keyword>
<keyword evidence="13" id="KW-1003">Cell membrane</keyword>
<evidence type="ECO:0000256" key="8">
    <source>
        <dbReference type="ARBA" id="ARBA00023136"/>
    </source>
</evidence>
<evidence type="ECO:0000256" key="11">
    <source>
        <dbReference type="ARBA" id="ARBA00025614"/>
    </source>
</evidence>
<evidence type="ECO:0000256" key="9">
    <source>
        <dbReference type="ARBA" id="ARBA00023310"/>
    </source>
</evidence>
<comment type="function">
    <text evidence="10 13">F(1)F(0) ATP synthase produces ATP from ADP in the presence of a proton or sodium gradient. F-type ATPases consist of two structural domains, F(1) containing the extramembraneous catalytic core and F(0) containing the membrane proton channel, linked together by a central stalk and a peripheral stalk. During catalysis, ATP synthesis in the catalytic domain of F(1) is coupled via a rotary mechanism of the central stalk subunits to proton translocation.</text>
</comment>
<keyword evidence="7 13" id="KW-0406">Ion transport</keyword>
<dbReference type="HOGENOM" id="CLU_1802310_0_0_7"/>
<evidence type="ECO:0000256" key="3">
    <source>
        <dbReference type="ARBA" id="ARBA00022547"/>
    </source>
</evidence>
<dbReference type="AlphaFoldDB" id="K7ZHE5"/>
<keyword evidence="3 13" id="KW-0138">CF(0)</keyword>
<sequence>MDIFAQLGINTTAGIQFVFFAIALIFLSKVVFGPYAHALEERERRTKGGEDLALEYQNKSVELQTEYEVKTRDLNSQMKSIIDAAKSQANKDYESAVSKARTEADKLVQDNRTQITTAVATAAGELKSQTNSVAMAITSKLLGK</sequence>
<evidence type="ECO:0000256" key="4">
    <source>
        <dbReference type="ARBA" id="ARBA00022692"/>
    </source>
</evidence>
<evidence type="ECO:0000256" key="2">
    <source>
        <dbReference type="ARBA" id="ARBA00022448"/>
    </source>
</evidence>
<keyword evidence="8 13" id="KW-0472">Membrane</keyword>
<protein>
    <recommendedName>
        <fullName evidence="13">ATP synthase subunit b</fullName>
    </recommendedName>
    <alternativeName>
        <fullName evidence="13">ATP synthase F(0) sector subunit b</fullName>
    </alternativeName>
    <alternativeName>
        <fullName evidence="13">ATPase subunit I</fullName>
    </alternativeName>
    <alternativeName>
        <fullName evidence="13">F-type ATPase subunit b</fullName>
        <shortName evidence="13">F-ATPase subunit b</shortName>
    </alternativeName>
</protein>
<dbReference type="GO" id="GO:0012505">
    <property type="term" value="C:endomembrane system"/>
    <property type="evidence" value="ECO:0007669"/>
    <property type="project" value="UniProtKB-SubCell"/>
</dbReference>
<evidence type="ECO:0000256" key="5">
    <source>
        <dbReference type="ARBA" id="ARBA00022781"/>
    </source>
</evidence>
<feature type="transmembrane region" description="Helical" evidence="13">
    <location>
        <begin position="15"/>
        <end position="36"/>
    </location>
</feature>
<evidence type="ECO:0000313" key="16">
    <source>
        <dbReference type="Proteomes" id="UP000010074"/>
    </source>
</evidence>
<evidence type="ECO:0000256" key="12">
    <source>
        <dbReference type="ARBA" id="ARBA00037847"/>
    </source>
</evidence>
<proteinExistence type="inferred from homology"/>
<dbReference type="PATRIC" id="fig|1069642.3.peg.3727"/>
<reference evidence="15 16" key="1">
    <citation type="journal article" date="2012" name="BMC Genomics">
        <title>Genome analysis of a simultaneously predatory and prey-independent, novel Bdellovibrio bacteriovorus from the River Tiber, supports in silico predictions of both ancient and recent lateral gene transfer from diverse bacteria.</title>
        <authorList>
            <person name="Hobley L."/>
            <person name="Lerner T.R."/>
            <person name="Williams L.E."/>
            <person name="Lambert C."/>
            <person name="Till R."/>
            <person name="Milner D.S."/>
            <person name="Basford S.M."/>
            <person name="Capeness M.J."/>
            <person name="Fenton A.K."/>
            <person name="Atterbury R.J."/>
            <person name="Harris M.A."/>
            <person name="Sockett R.E."/>
        </authorList>
    </citation>
    <scope>NUCLEOTIDE SEQUENCE [LARGE SCALE GENOMIC DNA]</scope>
    <source>
        <strain evidence="15 16">Tiberius</strain>
    </source>
</reference>
<keyword evidence="5 13" id="KW-0375">Hydrogen ion transport</keyword>
<keyword evidence="4 13" id="KW-0812">Transmembrane</keyword>
<comment type="subunit">
    <text evidence="13">F-type ATPases have 2 components, F(1) - the catalytic core - and F(0) - the membrane proton channel. F(1) has five subunits: alpha(3), beta(3), gamma(1), delta(1), epsilon(1). F(0) has three main subunits: a(1), b(2) and c(10-14). The alpha and beta chains form an alternating ring which encloses part of the gamma chain. F(1) is attached to F(0) by a central stalk formed by the gamma and epsilon chains, while a peripheral stalk is formed by the delta and b chains.</text>
</comment>
<dbReference type="Proteomes" id="UP000010074">
    <property type="component" value="Chromosome"/>
</dbReference>
<evidence type="ECO:0000256" key="14">
    <source>
        <dbReference type="RuleBase" id="RU003848"/>
    </source>
</evidence>
<evidence type="ECO:0000256" key="13">
    <source>
        <dbReference type="HAMAP-Rule" id="MF_01398"/>
    </source>
</evidence>
<dbReference type="Pfam" id="PF00430">
    <property type="entry name" value="ATP-synt_B"/>
    <property type="match status" value="1"/>
</dbReference>
<dbReference type="InterPro" id="IPR050059">
    <property type="entry name" value="ATP_synthase_B_chain"/>
</dbReference>
<gene>
    <name evidence="13 15" type="primary">atpF</name>
    <name evidence="15" type="ORF">Bdt_3769</name>
</gene>
<dbReference type="GO" id="GO:0046961">
    <property type="term" value="F:proton-transporting ATPase activity, rotational mechanism"/>
    <property type="evidence" value="ECO:0007669"/>
    <property type="project" value="TreeGrafter"/>
</dbReference>
<evidence type="ECO:0000313" key="15">
    <source>
        <dbReference type="EMBL" id="AFY03442.1"/>
    </source>
</evidence>
<dbReference type="PANTHER" id="PTHR33445">
    <property type="entry name" value="ATP SYNTHASE SUBUNIT B', CHLOROPLASTIC"/>
    <property type="match status" value="1"/>
</dbReference>
<keyword evidence="9 13" id="KW-0066">ATP synthesis</keyword>
<evidence type="ECO:0000256" key="10">
    <source>
        <dbReference type="ARBA" id="ARBA00025198"/>
    </source>
</evidence>
<evidence type="ECO:0000256" key="7">
    <source>
        <dbReference type="ARBA" id="ARBA00023065"/>
    </source>
</evidence>
<comment type="similarity">
    <text evidence="1 13 14">Belongs to the ATPase B chain family.</text>
</comment>
<dbReference type="GO" id="GO:0046933">
    <property type="term" value="F:proton-transporting ATP synthase activity, rotational mechanism"/>
    <property type="evidence" value="ECO:0007669"/>
    <property type="project" value="UniProtKB-UniRule"/>
</dbReference>
<comment type="subcellular location">
    <subcellularLocation>
        <location evidence="13">Cell membrane</location>
        <topology evidence="13">Single-pass membrane protein</topology>
    </subcellularLocation>
    <subcellularLocation>
        <location evidence="12">Endomembrane system</location>
        <topology evidence="12">Single-pass membrane protein</topology>
    </subcellularLocation>
</comment>
<keyword evidence="2 13" id="KW-0813">Transport</keyword>
<dbReference type="EMBL" id="CP002930">
    <property type="protein sequence ID" value="AFY03442.1"/>
    <property type="molecule type" value="Genomic_DNA"/>
</dbReference>
<dbReference type="HAMAP" id="MF_01398">
    <property type="entry name" value="ATP_synth_b_bprime"/>
    <property type="match status" value="1"/>
</dbReference>
<dbReference type="RefSeq" id="WP_015092836.1">
    <property type="nucleotide sequence ID" value="NC_019567.1"/>
</dbReference>
<dbReference type="InterPro" id="IPR028987">
    <property type="entry name" value="ATP_synth_B-like_membr_sf"/>
</dbReference>
<dbReference type="SUPFAM" id="SSF81573">
    <property type="entry name" value="F1F0 ATP synthase subunit B, membrane domain"/>
    <property type="match status" value="1"/>
</dbReference>
<organism evidence="15 16">
    <name type="scientific">Bdellovibrio bacteriovorus str. Tiberius</name>
    <dbReference type="NCBI Taxonomy" id="1069642"/>
    <lineage>
        <taxon>Bacteria</taxon>
        <taxon>Pseudomonadati</taxon>
        <taxon>Bdellovibrionota</taxon>
        <taxon>Bdellovibrionia</taxon>
        <taxon>Bdellovibrionales</taxon>
        <taxon>Pseudobdellovibrionaceae</taxon>
        <taxon>Bdellovibrio</taxon>
    </lineage>
</organism>
<dbReference type="GO" id="GO:0045259">
    <property type="term" value="C:proton-transporting ATP synthase complex"/>
    <property type="evidence" value="ECO:0007669"/>
    <property type="project" value="UniProtKB-KW"/>
</dbReference>
<dbReference type="PANTHER" id="PTHR33445:SF2">
    <property type="entry name" value="ATP SYNTHASE SUBUNIT B', CHLOROPLASTIC"/>
    <property type="match status" value="1"/>
</dbReference>
<evidence type="ECO:0000256" key="6">
    <source>
        <dbReference type="ARBA" id="ARBA00022989"/>
    </source>
</evidence>
<dbReference type="CDD" id="cd06503">
    <property type="entry name" value="ATP-synt_Fo_b"/>
    <property type="match status" value="1"/>
</dbReference>
<name>K7ZHE5_BDEBC</name>
<evidence type="ECO:0000256" key="1">
    <source>
        <dbReference type="ARBA" id="ARBA00005513"/>
    </source>
</evidence>